<feature type="transmembrane region" description="Helical" evidence="13">
    <location>
        <begin position="22"/>
        <end position="42"/>
    </location>
</feature>
<gene>
    <name evidence="15" type="ORF">SAMN02949497_0086</name>
    <name evidence="16" type="ORF">SAMN02949497_0311</name>
</gene>
<dbReference type="PANTHER" id="PTHR30485:SF0">
    <property type="entry name" value="NI_FE-HYDROGENASE 1 B-TYPE CYTOCHROME SUBUNIT-RELATED"/>
    <property type="match status" value="1"/>
</dbReference>
<dbReference type="InterPro" id="IPR000516">
    <property type="entry name" value="Ni-dep_Hydgase_cyt-B"/>
</dbReference>
<dbReference type="GO" id="GO:0005886">
    <property type="term" value="C:plasma membrane"/>
    <property type="evidence" value="ECO:0007669"/>
    <property type="project" value="UniProtKB-SubCell"/>
</dbReference>
<keyword evidence="6 13" id="KW-0812">Transmembrane</keyword>
<dbReference type="PROSITE" id="PS00883">
    <property type="entry name" value="NI_HGENASE_CYTB_2"/>
    <property type="match status" value="1"/>
</dbReference>
<evidence type="ECO:0000256" key="13">
    <source>
        <dbReference type="SAM" id="Phobius"/>
    </source>
</evidence>
<evidence type="ECO:0000256" key="6">
    <source>
        <dbReference type="ARBA" id="ARBA00022692"/>
    </source>
</evidence>
<organism evidence="16 17">
    <name type="scientific">Methylomagnum ishizawai</name>
    <dbReference type="NCBI Taxonomy" id="1760988"/>
    <lineage>
        <taxon>Bacteria</taxon>
        <taxon>Pseudomonadati</taxon>
        <taxon>Pseudomonadota</taxon>
        <taxon>Gammaproteobacteria</taxon>
        <taxon>Methylococcales</taxon>
        <taxon>Methylococcaceae</taxon>
        <taxon>Methylomagnum</taxon>
    </lineage>
</organism>
<evidence type="ECO:0000256" key="4">
    <source>
        <dbReference type="ARBA" id="ARBA00022475"/>
    </source>
</evidence>
<dbReference type="STRING" id="1760988.SAMN02949497_0086"/>
<evidence type="ECO:0000259" key="14">
    <source>
        <dbReference type="Pfam" id="PF01292"/>
    </source>
</evidence>
<keyword evidence="5" id="KW-0349">Heme</keyword>
<keyword evidence="11 13" id="KW-0472">Membrane</keyword>
<dbReference type="SUPFAM" id="SSF81342">
    <property type="entry name" value="Transmembrane di-heme cytochromes"/>
    <property type="match status" value="1"/>
</dbReference>
<dbReference type="Proteomes" id="UP000192923">
    <property type="component" value="Unassembled WGS sequence"/>
</dbReference>
<keyword evidence="7" id="KW-0479">Metal-binding</keyword>
<evidence type="ECO:0000256" key="10">
    <source>
        <dbReference type="ARBA" id="ARBA00023004"/>
    </source>
</evidence>
<evidence type="ECO:0000256" key="9">
    <source>
        <dbReference type="ARBA" id="ARBA00022989"/>
    </source>
</evidence>
<comment type="similarity">
    <text evidence="2">Belongs to the HupC/HyaC/HydC family.</text>
</comment>
<accession>A0A1Y6D570</accession>
<evidence type="ECO:0000313" key="17">
    <source>
        <dbReference type="Proteomes" id="UP000192923"/>
    </source>
</evidence>
<evidence type="ECO:0000256" key="11">
    <source>
        <dbReference type="ARBA" id="ARBA00023136"/>
    </source>
</evidence>
<dbReference type="NCBIfam" id="TIGR02125">
    <property type="entry name" value="CytB-hydogenase"/>
    <property type="match status" value="1"/>
</dbReference>
<sequence>MSAQPKIAPDAPVYVYELPVRLWHAVNALSVVVLAVTGYLIAHPLATPEGEASANFLMGYIRFAHFAAAYVFAVGFLGRVYWAFAGNHHARELFIVPVHRPAWWDGLWHELRWFFFLDSAPRRYLGHNPLAQLSMFAAFTLGAVFMIGTGFALYGEGEGQGSWQDRLFGWIIPLFGQSQDVHTWHHLIAWVLVWFVMIHVYIAIREDKMSGQSMLKTIATGWRSFKG</sequence>
<evidence type="ECO:0000313" key="15">
    <source>
        <dbReference type="EMBL" id="SMF97517.1"/>
    </source>
</evidence>
<keyword evidence="8" id="KW-0249">Electron transport</keyword>
<dbReference type="FunFam" id="1.20.950.20:FF:000003">
    <property type="entry name" value="Ni/Fe-hydrogenase 1 b-type cytochrome subunit"/>
    <property type="match status" value="1"/>
</dbReference>
<dbReference type="InterPro" id="IPR016174">
    <property type="entry name" value="Di-haem_cyt_TM"/>
</dbReference>
<comment type="subcellular location">
    <subcellularLocation>
        <location evidence="1">Cell membrane</location>
        <topology evidence="1">Multi-pass membrane protein</topology>
    </subcellularLocation>
</comment>
<evidence type="ECO:0000256" key="12">
    <source>
        <dbReference type="ARBA" id="ARBA00056801"/>
    </source>
</evidence>
<dbReference type="GO" id="GO:0020037">
    <property type="term" value="F:heme binding"/>
    <property type="evidence" value="ECO:0007669"/>
    <property type="project" value="TreeGrafter"/>
</dbReference>
<dbReference type="GO" id="GO:0009055">
    <property type="term" value="F:electron transfer activity"/>
    <property type="evidence" value="ECO:0007669"/>
    <property type="project" value="InterPro"/>
</dbReference>
<evidence type="ECO:0000256" key="5">
    <source>
        <dbReference type="ARBA" id="ARBA00022617"/>
    </source>
</evidence>
<dbReference type="PRINTS" id="PR00161">
    <property type="entry name" value="NIHGNASECYTB"/>
</dbReference>
<keyword evidence="10" id="KW-0408">Iron</keyword>
<dbReference type="RefSeq" id="WP_085216547.1">
    <property type="nucleotide sequence ID" value="NZ_FXAM01000003.1"/>
</dbReference>
<evidence type="ECO:0000256" key="3">
    <source>
        <dbReference type="ARBA" id="ARBA00022448"/>
    </source>
</evidence>
<keyword evidence="17" id="KW-1185">Reference proteome</keyword>
<reference evidence="16 17" key="1">
    <citation type="submission" date="2016-12" db="EMBL/GenBank/DDBJ databases">
        <authorList>
            <person name="Song W.-J."/>
            <person name="Kurnit D.M."/>
        </authorList>
    </citation>
    <scope>NUCLEOTIDE SEQUENCE [LARGE SCALE GENOMIC DNA]</scope>
    <source>
        <strain evidence="16 17">175</strain>
    </source>
</reference>
<keyword evidence="3" id="KW-0813">Transport</keyword>
<feature type="transmembrane region" description="Helical" evidence="13">
    <location>
        <begin position="184"/>
        <end position="204"/>
    </location>
</feature>
<dbReference type="AlphaFoldDB" id="A0A1Y6D570"/>
<dbReference type="GO" id="GO:0005506">
    <property type="term" value="F:iron ion binding"/>
    <property type="evidence" value="ECO:0007669"/>
    <property type="project" value="InterPro"/>
</dbReference>
<feature type="transmembrane region" description="Helical" evidence="13">
    <location>
        <begin position="63"/>
        <end position="82"/>
    </location>
</feature>
<feature type="transmembrane region" description="Helical" evidence="13">
    <location>
        <begin position="133"/>
        <end position="154"/>
    </location>
</feature>
<dbReference type="InterPro" id="IPR011577">
    <property type="entry name" value="Cyt_b561_bac/Ni-Hgenase"/>
</dbReference>
<comment type="function">
    <text evidence="12">Probable b-type cytochrome.</text>
</comment>
<evidence type="ECO:0000256" key="2">
    <source>
        <dbReference type="ARBA" id="ARBA00008622"/>
    </source>
</evidence>
<feature type="domain" description="Cytochrome b561 bacterial/Ni-hydrogenase" evidence="14">
    <location>
        <begin position="15"/>
        <end position="212"/>
    </location>
</feature>
<dbReference type="InterPro" id="IPR051542">
    <property type="entry name" value="Hydrogenase_cytochrome"/>
</dbReference>
<evidence type="ECO:0000256" key="7">
    <source>
        <dbReference type="ARBA" id="ARBA00022723"/>
    </source>
</evidence>
<evidence type="ECO:0000313" key="16">
    <source>
        <dbReference type="EMBL" id="SMF97741.1"/>
    </source>
</evidence>
<proteinExistence type="inferred from homology"/>
<name>A0A1Y6D570_9GAMM</name>
<dbReference type="OrthoDB" id="197262at2"/>
<dbReference type="Gene3D" id="1.20.950.20">
    <property type="entry name" value="Transmembrane di-heme cytochromes, Chain C"/>
    <property type="match status" value="1"/>
</dbReference>
<evidence type="ECO:0000256" key="1">
    <source>
        <dbReference type="ARBA" id="ARBA00004651"/>
    </source>
</evidence>
<dbReference type="EMBL" id="FXAM01000003">
    <property type="protein sequence ID" value="SMF97517.1"/>
    <property type="molecule type" value="Genomic_DNA"/>
</dbReference>
<keyword evidence="4" id="KW-1003">Cell membrane</keyword>
<protein>
    <submittedName>
        <fullName evidence="16">Ni/Fe-hydrogenase 1 B-type cytochrome subunit</fullName>
    </submittedName>
</protein>
<evidence type="ECO:0000256" key="8">
    <source>
        <dbReference type="ARBA" id="ARBA00022982"/>
    </source>
</evidence>
<keyword evidence="9 13" id="KW-1133">Transmembrane helix</keyword>
<dbReference type="GO" id="GO:0022904">
    <property type="term" value="P:respiratory electron transport chain"/>
    <property type="evidence" value="ECO:0007669"/>
    <property type="project" value="InterPro"/>
</dbReference>
<dbReference type="Pfam" id="PF01292">
    <property type="entry name" value="Ni_hydr_CYTB"/>
    <property type="match status" value="1"/>
</dbReference>
<dbReference type="EMBL" id="FXAM01000003">
    <property type="protein sequence ID" value="SMF97741.1"/>
    <property type="molecule type" value="Genomic_DNA"/>
</dbReference>
<dbReference type="PANTHER" id="PTHR30485">
    <property type="entry name" value="NI/FE-HYDROGENASE 1 B-TYPE CYTOCHROME SUBUNIT"/>
    <property type="match status" value="1"/>
</dbReference>